<reference evidence="3 4" key="1">
    <citation type="submission" date="2024-09" db="EMBL/GenBank/DDBJ databases">
        <authorList>
            <person name="Sun Q."/>
            <person name="Mori K."/>
        </authorList>
    </citation>
    <scope>NUCLEOTIDE SEQUENCE [LARGE SCALE GENOMIC DNA]</scope>
    <source>
        <strain evidence="3 4">CCM 7904</strain>
    </source>
</reference>
<protein>
    <submittedName>
        <fullName evidence="3">Uncharacterized protein</fullName>
    </submittedName>
</protein>
<feature type="region of interest" description="Disordered" evidence="1">
    <location>
        <begin position="20"/>
        <end position="55"/>
    </location>
</feature>
<sequence>MTRTILTAALVCLTAPAAMAQTAPAPAPDEAQTAPLEQTVPVRRTSCGRDKHVMS</sequence>
<organism evidence="3 4">
    <name type="scientific">Paracoccus rhizosphaerae</name>
    <dbReference type="NCBI Taxonomy" id="1133347"/>
    <lineage>
        <taxon>Bacteria</taxon>
        <taxon>Pseudomonadati</taxon>
        <taxon>Pseudomonadota</taxon>
        <taxon>Alphaproteobacteria</taxon>
        <taxon>Rhodobacterales</taxon>
        <taxon>Paracoccaceae</taxon>
        <taxon>Paracoccus</taxon>
    </lineage>
</organism>
<evidence type="ECO:0000313" key="3">
    <source>
        <dbReference type="EMBL" id="MFC0199531.1"/>
    </source>
</evidence>
<keyword evidence="4" id="KW-1185">Reference proteome</keyword>
<evidence type="ECO:0000256" key="1">
    <source>
        <dbReference type="SAM" id="MobiDB-lite"/>
    </source>
</evidence>
<feature type="signal peptide" evidence="2">
    <location>
        <begin position="1"/>
        <end position="20"/>
    </location>
</feature>
<dbReference type="Proteomes" id="UP001589795">
    <property type="component" value="Unassembled WGS sequence"/>
</dbReference>
<proteinExistence type="predicted"/>
<feature type="chain" id="PRO_5045494631" evidence="2">
    <location>
        <begin position="21"/>
        <end position="55"/>
    </location>
</feature>
<evidence type="ECO:0000313" key="4">
    <source>
        <dbReference type="Proteomes" id="UP001589795"/>
    </source>
</evidence>
<dbReference type="EMBL" id="JBHLWQ010000043">
    <property type="protein sequence ID" value="MFC0199531.1"/>
    <property type="molecule type" value="Genomic_DNA"/>
</dbReference>
<evidence type="ECO:0000256" key="2">
    <source>
        <dbReference type="SAM" id="SignalP"/>
    </source>
</evidence>
<name>A0ABV6CFL8_9RHOB</name>
<dbReference type="RefSeq" id="WP_265505969.1">
    <property type="nucleotide sequence ID" value="NZ_JAOTBE010000006.1"/>
</dbReference>
<gene>
    <name evidence="3" type="ORF">ACFFIZ_04175</name>
</gene>
<comment type="caution">
    <text evidence="3">The sequence shown here is derived from an EMBL/GenBank/DDBJ whole genome shotgun (WGS) entry which is preliminary data.</text>
</comment>
<keyword evidence="2" id="KW-0732">Signal</keyword>
<accession>A0ABV6CFL8</accession>